<dbReference type="STRING" id="387005.A0A183HHG5"/>
<dbReference type="Gene3D" id="1.10.287.2720">
    <property type="match status" value="1"/>
</dbReference>
<dbReference type="WBParaSite" id="OFLC_0000692601-mRNA-1">
    <property type="protein sequence ID" value="OFLC_0000692601-mRNA-1"/>
    <property type="gene ID" value="OFLC_0000692601"/>
</dbReference>
<name>A0A183HHG5_9BILA</name>
<dbReference type="PANTHER" id="PTHR10972:SF200">
    <property type="entry name" value="OXYSTEROL-BINDING PROTEIN-RELATED PROTEIN 9"/>
    <property type="match status" value="1"/>
</dbReference>
<dbReference type="AlphaFoldDB" id="A0A183HHG5"/>
<sequence length="356" mass="40890">MDLTKVTLPTFILERRSLLEMYADFFAHPDSFVGCTDYSSSEERFISVVRYYIGAFYAARKSGVAKKPYNPILGETFRRWRIPGMKKIKEFTERGPFPGSDQNDLTFIAEQVSHHPPVSAFYAEHPGKRVSFTGHIWTKSSFLGLSIGVTNIGWGIVKLHDHNEEYVLTFPNGYGRSIMSTPWIELGGKVIFDLTLVLAVASFQVTVNCVKTGYSAEIDFLTKPFFGGKAHRISGSIYRSGFRKPILTIKGEWNGVITAKPLNGEEYLFVDVKHYPEVKKECEPVARQGDRESRRLWRHVTVALQKNNIQLATNAKRWIEQRQREEAKIRQDQRIVYHPLLFVKQGEGWKYKDELQ</sequence>
<dbReference type="Gene3D" id="3.30.70.3490">
    <property type="match status" value="1"/>
</dbReference>
<gene>
    <name evidence="4" type="ORF">OFLC_LOCUS6924</name>
</gene>
<evidence type="ECO:0000256" key="2">
    <source>
        <dbReference type="RuleBase" id="RU003844"/>
    </source>
</evidence>
<accession>A0A183HHG5</accession>
<protein>
    <recommendedName>
        <fullName evidence="3">Oxysterol-binding protein</fullName>
    </recommendedName>
</protein>
<evidence type="ECO:0000256" key="1">
    <source>
        <dbReference type="ARBA" id="ARBA00023121"/>
    </source>
</evidence>
<comment type="similarity">
    <text evidence="2">Belongs to the OSBP family.</text>
</comment>
<keyword evidence="5" id="KW-1185">Reference proteome</keyword>
<keyword evidence="1" id="KW-0446">Lipid-binding</keyword>
<evidence type="ECO:0000256" key="3">
    <source>
        <dbReference type="RuleBase" id="RU003845"/>
    </source>
</evidence>
<keyword evidence="3" id="KW-0445">Lipid transport</keyword>
<dbReference type="EMBL" id="UZAJ01006895">
    <property type="protein sequence ID" value="VDO48484.1"/>
    <property type="molecule type" value="Genomic_DNA"/>
</dbReference>
<evidence type="ECO:0000313" key="4">
    <source>
        <dbReference type="EMBL" id="VDO48484.1"/>
    </source>
</evidence>
<dbReference type="PROSITE" id="PS01013">
    <property type="entry name" value="OSBP"/>
    <property type="match status" value="1"/>
</dbReference>
<dbReference type="Pfam" id="PF01237">
    <property type="entry name" value="Oxysterol_BP"/>
    <property type="match status" value="1"/>
</dbReference>
<dbReference type="InterPro" id="IPR000648">
    <property type="entry name" value="Oxysterol-bd"/>
</dbReference>
<evidence type="ECO:0000313" key="6">
    <source>
        <dbReference type="WBParaSite" id="OFLC_0000692601-mRNA-1"/>
    </source>
</evidence>
<evidence type="ECO:0000313" key="5">
    <source>
        <dbReference type="Proteomes" id="UP000267606"/>
    </source>
</evidence>
<organism evidence="6">
    <name type="scientific">Onchocerca flexuosa</name>
    <dbReference type="NCBI Taxonomy" id="387005"/>
    <lineage>
        <taxon>Eukaryota</taxon>
        <taxon>Metazoa</taxon>
        <taxon>Ecdysozoa</taxon>
        <taxon>Nematoda</taxon>
        <taxon>Chromadorea</taxon>
        <taxon>Rhabditida</taxon>
        <taxon>Spirurina</taxon>
        <taxon>Spiruromorpha</taxon>
        <taxon>Filarioidea</taxon>
        <taxon>Onchocercidae</taxon>
        <taxon>Onchocerca</taxon>
    </lineage>
</organism>
<reference evidence="6" key="1">
    <citation type="submission" date="2016-06" db="UniProtKB">
        <authorList>
            <consortium name="WormBaseParasite"/>
        </authorList>
    </citation>
    <scope>IDENTIFICATION</scope>
</reference>
<dbReference type="Gene3D" id="2.40.160.120">
    <property type="match status" value="1"/>
</dbReference>
<dbReference type="GO" id="GO:0006869">
    <property type="term" value="P:lipid transport"/>
    <property type="evidence" value="ECO:0007669"/>
    <property type="project" value="UniProtKB-KW"/>
</dbReference>
<dbReference type="InterPro" id="IPR018494">
    <property type="entry name" value="Oxysterol-bd_CS"/>
</dbReference>
<dbReference type="SUPFAM" id="SSF144000">
    <property type="entry name" value="Oxysterol-binding protein-like"/>
    <property type="match status" value="1"/>
</dbReference>
<reference evidence="4 5" key="2">
    <citation type="submission" date="2018-11" db="EMBL/GenBank/DDBJ databases">
        <authorList>
            <consortium name="Pathogen Informatics"/>
        </authorList>
    </citation>
    <scope>NUCLEOTIDE SEQUENCE [LARGE SCALE GENOMIC DNA]</scope>
</reference>
<dbReference type="PANTHER" id="PTHR10972">
    <property type="entry name" value="OXYSTEROL-BINDING PROTEIN-RELATED"/>
    <property type="match status" value="1"/>
</dbReference>
<dbReference type="GO" id="GO:0016020">
    <property type="term" value="C:membrane"/>
    <property type="evidence" value="ECO:0007669"/>
    <property type="project" value="TreeGrafter"/>
</dbReference>
<dbReference type="GO" id="GO:0005829">
    <property type="term" value="C:cytosol"/>
    <property type="evidence" value="ECO:0007669"/>
    <property type="project" value="TreeGrafter"/>
</dbReference>
<dbReference type="Proteomes" id="UP000267606">
    <property type="component" value="Unassembled WGS sequence"/>
</dbReference>
<proteinExistence type="inferred from homology"/>
<dbReference type="InterPro" id="IPR037239">
    <property type="entry name" value="OSBP_sf"/>
</dbReference>
<dbReference type="FunFam" id="2.40.160.120:FF:000014">
    <property type="entry name" value="Oxysterol-binding protein"/>
    <property type="match status" value="1"/>
</dbReference>
<keyword evidence="3" id="KW-0813">Transport</keyword>
<dbReference type="FunFam" id="1.10.287.2720:FF:000001">
    <property type="entry name" value="Oxysterol-binding OBPalpha"/>
    <property type="match status" value="1"/>
</dbReference>
<dbReference type="GO" id="GO:0032934">
    <property type="term" value="F:sterol binding"/>
    <property type="evidence" value="ECO:0007669"/>
    <property type="project" value="TreeGrafter"/>
</dbReference>
<dbReference type="GO" id="GO:0005794">
    <property type="term" value="C:Golgi apparatus"/>
    <property type="evidence" value="ECO:0007669"/>
    <property type="project" value="TreeGrafter"/>
</dbReference>